<accession>A0A0U1X696</accession>
<dbReference type="RefSeq" id="YP_009058295.1">
    <property type="nucleotide sequence ID" value="NC_024843.1"/>
</dbReference>
<dbReference type="CTD" id="4541"/>
<evidence type="ECO:0000256" key="12">
    <source>
        <dbReference type="ARBA" id="ARBA00023128"/>
    </source>
</evidence>
<dbReference type="Pfam" id="PF00499">
    <property type="entry name" value="Oxidored_q3"/>
    <property type="match status" value="1"/>
</dbReference>
<keyword evidence="6 15" id="KW-0679">Respiratory chain</keyword>
<evidence type="ECO:0000313" key="16">
    <source>
        <dbReference type="EMBL" id="AIL50263.1"/>
    </source>
</evidence>
<comment type="similarity">
    <text evidence="2 15">Belongs to the complex I subunit 6 family.</text>
</comment>
<feature type="transmembrane region" description="Helical" evidence="15">
    <location>
        <begin position="135"/>
        <end position="154"/>
    </location>
</feature>
<reference evidence="16" key="1">
    <citation type="journal article" date="2014" name="Mitochondrial DNA">
        <title>Complete mitochondrial genome of the Ye's spiny-vented frog Yerana yei (Anura: Dicroglossidae).</title>
        <authorList>
            <person name="Chen Z."/>
            <person name="Zhai X."/>
            <person name="Zhu Y."/>
            <person name="Chen X."/>
        </authorList>
    </citation>
    <scope>NUCLEOTIDE SEQUENCE</scope>
</reference>
<evidence type="ECO:0000256" key="8">
    <source>
        <dbReference type="ARBA" id="ARBA00022967"/>
    </source>
</evidence>
<dbReference type="AlphaFoldDB" id="A0A0U1X696"/>
<dbReference type="InterPro" id="IPR050269">
    <property type="entry name" value="ComplexI_Subunit6"/>
</dbReference>
<evidence type="ECO:0000256" key="3">
    <source>
        <dbReference type="ARBA" id="ARBA00012944"/>
    </source>
</evidence>
<evidence type="ECO:0000256" key="6">
    <source>
        <dbReference type="ARBA" id="ARBA00022660"/>
    </source>
</evidence>
<dbReference type="EMBL" id="KJ842105">
    <property type="protein sequence ID" value="AIL50263.1"/>
    <property type="molecule type" value="Genomic_DNA"/>
</dbReference>
<keyword evidence="10 15" id="KW-1133">Transmembrane helix</keyword>
<keyword evidence="11 15" id="KW-0520">NAD</keyword>
<keyword evidence="5 15" id="KW-0813">Transport</keyword>
<protein>
    <recommendedName>
        <fullName evidence="4 15">NADH-ubiquinone oxidoreductase chain 6</fullName>
        <ecNumber evidence="3 15">7.1.1.2</ecNumber>
    </recommendedName>
</protein>
<evidence type="ECO:0000256" key="1">
    <source>
        <dbReference type="ARBA" id="ARBA00004225"/>
    </source>
</evidence>
<keyword evidence="12 15" id="KW-0496">Mitochondrion</keyword>
<dbReference type="EC" id="7.1.1.2" evidence="3 15"/>
<dbReference type="InterPro" id="IPR001457">
    <property type="entry name" value="NADH_UbQ/plastoQ_OxRdtase_su6"/>
</dbReference>
<name>A0A0U1X696_9NEOB</name>
<comment type="function">
    <text evidence="15">Core subunit of the mitochondrial membrane respiratory chain NADH dehydrogenase (Complex I) which catalyzes electron transfer from NADH through the respiratory chain, using ubiquinone as an electron acceptor. Essential for the catalytic activity and assembly of complex I.</text>
</comment>
<dbReference type="GeneID" id="20356642"/>
<dbReference type="GO" id="GO:0008137">
    <property type="term" value="F:NADH dehydrogenase (ubiquinone) activity"/>
    <property type="evidence" value="ECO:0007669"/>
    <property type="project" value="UniProtKB-UniRule"/>
</dbReference>
<feature type="transmembrane region" description="Helical" evidence="15">
    <location>
        <begin position="48"/>
        <end position="69"/>
    </location>
</feature>
<evidence type="ECO:0000256" key="15">
    <source>
        <dbReference type="RuleBase" id="RU004430"/>
    </source>
</evidence>
<evidence type="ECO:0000256" key="9">
    <source>
        <dbReference type="ARBA" id="ARBA00022982"/>
    </source>
</evidence>
<keyword evidence="15" id="KW-0830">Ubiquinone</keyword>
<evidence type="ECO:0000256" key="5">
    <source>
        <dbReference type="ARBA" id="ARBA00022448"/>
    </source>
</evidence>
<evidence type="ECO:0000256" key="11">
    <source>
        <dbReference type="ARBA" id="ARBA00023027"/>
    </source>
</evidence>
<keyword evidence="9 15" id="KW-0249">Electron transport</keyword>
<dbReference type="PANTHER" id="PTHR11435:SF1">
    <property type="entry name" value="NADH-UBIQUINONE OXIDOREDUCTASE CHAIN 6"/>
    <property type="match status" value="1"/>
</dbReference>
<organism evidence="16">
    <name type="scientific">Quasipaa yei</name>
    <name type="common">Ye's spiny-vented frog</name>
    <dbReference type="NCBI Taxonomy" id="342822"/>
    <lineage>
        <taxon>Eukaryota</taxon>
        <taxon>Metazoa</taxon>
        <taxon>Chordata</taxon>
        <taxon>Craniata</taxon>
        <taxon>Vertebrata</taxon>
        <taxon>Euteleostomi</taxon>
        <taxon>Amphibia</taxon>
        <taxon>Batrachia</taxon>
        <taxon>Anura</taxon>
        <taxon>Neobatrachia</taxon>
        <taxon>Ranoidea</taxon>
        <taxon>Dicroglossidae</taxon>
        <taxon>Dicroglossinae</taxon>
        <taxon>Quasipaa</taxon>
    </lineage>
</organism>
<evidence type="ECO:0000256" key="13">
    <source>
        <dbReference type="ARBA" id="ARBA00023136"/>
    </source>
</evidence>
<dbReference type="PANTHER" id="PTHR11435">
    <property type="entry name" value="NADH UBIQUINONE OXIDOREDUCTASE SUBUNIT ND6"/>
    <property type="match status" value="1"/>
</dbReference>
<keyword evidence="8 15" id="KW-1278">Translocase</keyword>
<feature type="transmembrane region" description="Helical" evidence="15">
    <location>
        <begin position="81"/>
        <end position="99"/>
    </location>
</feature>
<evidence type="ECO:0000256" key="10">
    <source>
        <dbReference type="ARBA" id="ARBA00022989"/>
    </source>
</evidence>
<dbReference type="GO" id="GO:0031966">
    <property type="term" value="C:mitochondrial membrane"/>
    <property type="evidence" value="ECO:0007669"/>
    <property type="project" value="UniProtKB-SubCell"/>
</dbReference>
<gene>
    <name evidence="16" type="primary">ND6</name>
</gene>
<geneLocation type="mitochondrion" evidence="16"/>
<evidence type="ECO:0000256" key="7">
    <source>
        <dbReference type="ARBA" id="ARBA00022692"/>
    </source>
</evidence>
<evidence type="ECO:0000256" key="4">
    <source>
        <dbReference type="ARBA" id="ARBA00021095"/>
    </source>
</evidence>
<dbReference type="PROSITE" id="PS51257">
    <property type="entry name" value="PROKAR_LIPOPROTEIN"/>
    <property type="match status" value="1"/>
</dbReference>
<keyword evidence="7 15" id="KW-0812">Transmembrane</keyword>
<evidence type="ECO:0000256" key="2">
    <source>
        <dbReference type="ARBA" id="ARBA00005698"/>
    </source>
</evidence>
<comment type="catalytic activity">
    <reaction evidence="14 15">
        <text>a ubiquinone + NADH + 5 H(+)(in) = a ubiquinol + NAD(+) + 4 H(+)(out)</text>
        <dbReference type="Rhea" id="RHEA:29091"/>
        <dbReference type="Rhea" id="RHEA-COMP:9565"/>
        <dbReference type="Rhea" id="RHEA-COMP:9566"/>
        <dbReference type="ChEBI" id="CHEBI:15378"/>
        <dbReference type="ChEBI" id="CHEBI:16389"/>
        <dbReference type="ChEBI" id="CHEBI:17976"/>
        <dbReference type="ChEBI" id="CHEBI:57540"/>
        <dbReference type="ChEBI" id="CHEBI:57945"/>
        <dbReference type="EC" id="7.1.1.2"/>
    </reaction>
</comment>
<evidence type="ECO:0000256" key="14">
    <source>
        <dbReference type="ARBA" id="ARBA00049551"/>
    </source>
</evidence>
<comment type="subcellular location">
    <subcellularLocation>
        <location evidence="1 15">Mitochondrion membrane</location>
        <topology evidence="1 15">Multi-pass membrane protein</topology>
    </subcellularLocation>
</comment>
<keyword evidence="13 15" id="KW-0472">Membrane</keyword>
<proteinExistence type="inferred from homology"/>
<sequence length="165" mass="17652">MKELCLLVGLLGVASNPWPYYGALGLIVGAGAGCFMLAKWGENFLASVLFLAYLEGVMVVFAYCAALVVEFYSEMWGSRIVAVYLTLYVGLMAVGWVVFGKYDGEVGGECVCTWWAMKSSDMSGVAQMYQVGGPALMLTGWGLLVTLFVVLGLFGGHKSAALRSV</sequence>